<sequence length="178" mass="19295">MKAPVTKILFGLCMAFASFSFAQTNTQNLKSIAQNANESDDHKILFAAVKATNLDDILEESGPFTVFAPSDAAFQKFSQEKIEELINASDKTELKSLLTYHIVAGQLTASKILRAMCQGNGKASFTTVQGKKLVAHLDGYDIVLTDPMGNTARITTADLNLKNGVVHEIDSVILPTQM</sequence>
<dbReference type="RefSeq" id="WP_072882675.1">
    <property type="nucleotide sequence ID" value="NZ_FOKU01000012.1"/>
</dbReference>
<dbReference type="STRING" id="1055723.SAMN05216293_3898"/>
<dbReference type="EMBL" id="FOKU01000012">
    <property type="protein sequence ID" value="SFC51367.1"/>
    <property type="molecule type" value="Genomic_DNA"/>
</dbReference>
<proteinExistence type="predicted"/>
<dbReference type="GO" id="GO:0031012">
    <property type="term" value="C:extracellular matrix"/>
    <property type="evidence" value="ECO:0007669"/>
    <property type="project" value="TreeGrafter"/>
</dbReference>
<organism evidence="4 5">
    <name type="scientific">Flagellimonas taeanensis</name>
    <dbReference type="NCBI Taxonomy" id="1005926"/>
    <lineage>
        <taxon>Bacteria</taxon>
        <taxon>Pseudomonadati</taxon>
        <taxon>Bacteroidota</taxon>
        <taxon>Flavobacteriia</taxon>
        <taxon>Flavobacteriales</taxon>
        <taxon>Flavobacteriaceae</taxon>
        <taxon>Flagellimonas</taxon>
    </lineage>
</organism>
<reference evidence="4 5" key="1">
    <citation type="submission" date="2016-11" db="EMBL/GenBank/DDBJ databases">
        <authorList>
            <person name="Varghese N."/>
            <person name="Submissions S."/>
        </authorList>
    </citation>
    <scope>NUCLEOTIDE SEQUENCE [LARGE SCALE GENOMIC DNA]</scope>
    <source>
        <strain evidence="4 5">CGMCC 1.12174</strain>
        <strain evidence="3 6">DSM 26351</strain>
    </source>
</reference>
<dbReference type="FunFam" id="2.30.180.10:FF:000032">
    <property type="entry name" value="Fasciclin domain-containing protein, putative"/>
    <property type="match status" value="1"/>
</dbReference>
<accession>A0A1M7C193</accession>
<gene>
    <name evidence="3" type="ORF">SAMN04487891_112154</name>
    <name evidence="4" type="ORF">SAMN05216293_3898</name>
</gene>
<evidence type="ECO:0000313" key="3">
    <source>
        <dbReference type="EMBL" id="SFC51367.1"/>
    </source>
</evidence>
<dbReference type="AlphaFoldDB" id="A0A1M7C193"/>
<dbReference type="InterPro" id="IPR036378">
    <property type="entry name" value="FAS1_dom_sf"/>
</dbReference>
<name>A0A1M7C193_9FLAO</name>
<evidence type="ECO:0000313" key="5">
    <source>
        <dbReference type="Proteomes" id="UP000184031"/>
    </source>
</evidence>
<dbReference type="InterPro" id="IPR050904">
    <property type="entry name" value="Adhesion/Biosynth-related"/>
</dbReference>
<dbReference type="OrthoDB" id="9800666at2"/>
<feature type="chain" id="PRO_5044562751" evidence="1">
    <location>
        <begin position="23"/>
        <end position="178"/>
    </location>
</feature>
<comment type="caution">
    <text evidence="4">The sequence shown here is derived from an EMBL/GenBank/DDBJ whole genome shotgun (WGS) entry which is preliminary data.</text>
</comment>
<protein>
    <submittedName>
        <fullName evidence="4">Uncaracterized surface protein containing fasciclin (FAS1) repeats</fullName>
    </submittedName>
</protein>
<dbReference type="GO" id="GO:0050839">
    <property type="term" value="F:cell adhesion molecule binding"/>
    <property type="evidence" value="ECO:0007669"/>
    <property type="project" value="TreeGrafter"/>
</dbReference>
<dbReference type="PANTHER" id="PTHR10900">
    <property type="entry name" value="PERIOSTIN-RELATED"/>
    <property type="match status" value="1"/>
</dbReference>
<keyword evidence="1" id="KW-0732">Signal</keyword>
<dbReference type="EMBL" id="FRAT01000012">
    <property type="protein sequence ID" value="SHL60913.1"/>
    <property type="molecule type" value="Genomic_DNA"/>
</dbReference>
<feature type="signal peptide" evidence="1">
    <location>
        <begin position="1"/>
        <end position="22"/>
    </location>
</feature>
<dbReference type="GO" id="GO:0030198">
    <property type="term" value="P:extracellular matrix organization"/>
    <property type="evidence" value="ECO:0007669"/>
    <property type="project" value="TreeGrafter"/>
</dbReference>
<keyword evidence="6" id="KW-1185">Reference proteome</keyword>
<evidence type="ECO:0000259" key="2">
    <source>
        <dbReference type="PROSITE" id="PS50213"/>
    </source>
</evidence>
<dbReference type="SMART" id="SM00554">
    <property type="entry name" value="FAS1"/>
    <property type="match status" value="1"/>
</dbReference>
<dbReference type="GO" id="GO:0005615">
    <property type="term" value="C:extracellular space"/>
    <property type="evidence" value="ECO:0007669"/>
    <property type="project" value="TreeGrafter"/>
</dbReference>
<accession>A0A3A1NVR3</accession>
<evidence type="ECO:0000256" key="1">
    <source>
        <dbReference type="SAM" id="SignalP"/>
    </source>
</evidence>
<dbReference type="PANTHER" id="PTHR10900:SF77">
    <property type="entry name" value="FI19380P1"/>
    <property type="match status" value="1"/>
</dbReference>
<dbReference type="SUPFAM" id="SSF82153">
    <property type="entry name" value="FAS1 domain"/>
    <property type="match status" value="1"/>
</dbReference>
<dbReference type="PROSITE" id="PS50213">
    <property type="entry name" value="FAS1"/>
    <property type="match status" value="1"/>
</dbReference>
<dbReference type="InterPro" id="IPR000782">
    <property type="entry name" value="FAS1_domain"/>
</dbReference>
<dbReference type="Proteomes" id="UP000198940">
    <property type="component" value="Unassembled WGS sequence"/>
</dbReference>
<feature type="domain" description="FAS1" evidence="2">
    <location>
        <begin position="29"/>
        <end position="173"/>
    </location>
</feature>
<evidence type="ECO:0000313" key="6">
    <source>
        <dbReference type="Proteomes" id="UP000198940"/>
    </source>
</evidence>
<evidence type="ECO:0000313" key="4">
    <source>
        <dbReference type="EMBL" id="SHL60913.1"/>
    </source>
</evidence>
<dbReference type="Proteomes" id="UP000184031">
    <property type="component" value="Unassembled WGS sequence"/>
</dbReference>
<dbReference type="Pfam" id="PF02469">
    <property type="entry name" value="Fasciclin"/>
    <property type="match status" value="1"/>
</dbReference>
<dbReference type="Gene3D" id="2.30.180.10">
    <property type="entry name" value="FAS1 domain"/>
    <property type="match status" value="1"/>
</dbReference>
<dbReference type="GO" id="GO:0007155">
    <property type="term" value="P:cell adhesion"/>
    <property type="evidence" value="ECO:0007669"/>
    <property type="project" value="TreeGrafter"/>
</dbReference>